<dbReference type="Gene3D" id="3.10.310.50">
    <property type="match status" value="1"/>
</dbReference>
<comment type="caution">
    <text evidence="2">The sequence shown here is derived from an EMBL/GenBank/DDBJ whole genome shotgun (WGS) entry which is preliminary data.</text>
</comment>
<dbReference type="EMBL" id="SNYI01000001">
    <property type="protein sequence ID" value="TDQ33400.1"/>
    <property type="molecule type" value="Genomic_DNA"/>
</dbReference>
<keyword evidence="3" id="KW-1185">Reference proteome</keyword>
<proteinExistence type="predicted"/>
<name>A0A4R6TQD7_9FLAO</name>
<evidence type="ECO:0000313" key="2">
    <source>
        <dbReference type="EMBL" id="TDQ33400.1"/>
    </source>
</evidence>
<dbReference type="PANTHER" id="PTHR30373">
    <property type="entry name" value="UPF0603 PROTEIN YGCG"/>
    <property type="match status" value="1"/>
</dbReference>
<accession>A0A4R6TQD7</accession>
<gene>
    <name evidence="2" type="ORF">CLV82_1240</name>
</gene>
<sequence length="146" mass="17042">MKDEVEEFLSTEDEEAIVQAILEAEQNTSGEIRVHLEPHTSKDHFERAKEVFHYLKMDNTRERNGVLIYVAIRDHKFVILGDKGIDDKVPKGFWDSTRDILQAHFKNKEFRQGLVQGILRAGQELKTHFPWRPENRNELSNEVSKG</sequence>
<evidence type="ECO:0000313" key="3">
    <source>
        <dbReference type="Proteomes" id="UP000295468"/>
    </source>
</evidence>
<dbReference type="Pfam" id="PF04536">
    <property type="entry name" value="TPM_phosphatase"/>
    <property type="match status" value="1"/>
</dbReference>
<reference evidence="2 3" key="1">
    <citation type="submission" date="2019-03" db="EMBL/GenBank/DDBJ databases">
        <title>Genomic Encyclopedia of Archaeal and Bacterial Type Strains, Phase II (KMG-II): from individual species to whole genera.</title>
        <authorList>
            <person name="Goeker M."/>
        </authorList>
    </citation>
    <scope>NUCLEOTIDE SEQUENCE [LARGE SCALE GENOMIC DNA]</scope>
    <source>
        <strain evidence="2 3">DSM 18435</strain>
    </source>
</reference>
<dbReference type="InterPro" id="IPR007621">
    <property type="entry name" value="TPM_dom"/>
</dbReference>
<organism evidence="2 3">
    <name type="scientific">Zeaxanthinibacter enoshimensis</name>
    <dbReference type="NCBI Taxonomy" id="392009"/>
    <lineage>
        <taxon>Bacteria</taxon>
        <taxon>Pseudomonadati</taxon>
        <taxon>Bacteroidota</taxon>
        <taxon>Flavobacteriia</taxon>
        <taxon>Flavobacteriales</taxon>
        <taxon>Flavobacteriaceae</taxon>
        <taxon>Zeaxanthinibacter</taxon>
    </lineage>
</organism>
<dbReference type="Proteomes" id="UP000295468">
    <property type="component" value="Unassembled WGS sequence"/>
</dbReference>
<evidence type="ECO:0000259" key="1">
    <source>
        <dbReference type="Pfam" id="PF04536"/>
    </source>
</evidence>
<feature type="domain" description="TPM" evidence="1">
    <location>
        <begin position="6"/>
        <end position="123"/>
    </location>
</feature>
<dbReference type="PANTHER" id="PTHR30373:SF8">
    <property type="entry name" value="BLL7265 PROTEIN"/>
    <property type="match status" value="1"/>
</dbReference>
<dbReference type="RefSeq" id="WP_133643392.1">
    <property type="nucleotide sequence ID" value="NZ_SNYI01000001.1"/>
</dbReference>
<dbReference type="AlphaFoldDB" id="A0A4R6TQD7"/>
<protein>
    <submittedName>
        <fullName evidence="2">TLP18.3/Psb32/MOLO-1 phosphatase superfamily protein</fullName>
    </submittedName>
</protein>
<dbReference type="OrthoDB" id="9786161at2"/>